<dbReference type="Pfam" id="PF14525">
    <property type="entry name" value="AraC_binding_2"/>
    <property type="match status" value="1"/>
</dbReference>
<sequence length="333" mass="36949">MSSGPYPTPGLSGALINAPERQLFASRDLAQTRALVAQVMKPHDLHVHGGSQQLNSRMHHMAFGGVSLNRLKYGADVDIEPGSLDDFYLIQMPLAGHAHIASGGQQVESDPDVASVISPTESTVMRWSADCDQLMVRIDRQLVERAVGARTGRGEPEAVRFQLAFPWRDSAPWRCLLFYLNDCANHPFDAVQYRLMVAQIEQLVVSTLVAAQPHNLGDVKPARCTAVLPRHVRRVQDYLREHASEPVNADQLALIAGVSLRSLYAGFRDYCGVSPLQYLRNLRLDGARQTLLNEPDSNIANVAMRWGFGHLGRFSIEYKQRFGESPSQSVRRG</sequence>
<keyword evidence="2 5" id="KW-0238">DNA-binding</keyword>
<evidence type="ECO:0000256" key="1">
    <source>
        <dbReference type="ARBA" id="ARBA00023015"/>
    </source>
</evidence>
<dbReference type="SMART" id="SM00342">
    <property type="entry name" value="HTH_ARAC"/>
    <property type="match status" value="1"/>
</dbReference>
<evidence type="ECO:0000259" key="4">
    <source>
        <dbReference type="PROSITE" id="PS01124"/>
    </source>
</evidence>
<gene>
    <name evidence="5" type="ORF">SAMN05216552_103840</name>
</gene>
<dbReference type="RefSeq" id="WP_093559499.1">
    <property type="nucleotide sequence ID" value="NZ_FPBO01000038.1"/>
</dbReference>
<dbReference type="PANTHER" id="PTHR46796:SF12">
    <property type="entry name" value="HTH-TYPE DNA-BINDING TRANSCRIPTIONAL ACTIVATOR EUTR"/>
    <property type="match status" value="1"/>
</dbReference>
<dbReference type="PROSITE" id="PS01124">
    <property type="entry name" value="HTH_ARAC_FAMILY_2"/>
    <property type="match status" value="1"/>
</dbReference>
<dbReference type="InterPro" id="IPR018062">
    <property type="entry name" value="HTH_AraC-typ_CS"/>
</dbReference>
<keyword evidence="6" id="KW-1185">Reference proteome</keyword>
<dbReference type="InterPro" id="IPR018060">
    <property type="entry name" value="HTH_AraC"/>
</dbReference>
<protein>
    <submittedName>
        <fullName evidence="5">AraC-type DNA-binding protein</fullName>
    </submittedName>
</protein>
<dbReference type="SUPFAM" id="SSF46689">
    <property type="entry name" value="Homeodomain-like"/>
    <property type="match status" value="2"/>
</dbReference>
<dbReference type="InterPro" id="IPR050204">
    <property type="entry name" value="AraC_XylS_family_regulators"/>
</dbReference>
<dbReference type="Proteomes" id="UP000199391">
    <property type="component" value="Unassembled WGS sequence"/>
</dbReference>
<keyword evidence="3" id="KW-0804">Transcription</keyword>
<dbReference type="GO" id="GO:0003700">
    <property type="term" value="F:DNA-binding transcription factor activity"/>
    <property type="evidence" value="ECO:0007669"/>
    <property type="project" value="InterPro"/>
</dbReference>
<dbReference type="Pfam" id="PF12833">
    <property type="entry name" value="HTH_18"/>
    <property type="match status" value="1"/>
</dbReference>
<accession>A0A1I7LUQ5</accession>
<dbReference type="STRING" id="1035707.SAMN05216552_103840"/>
<evidence type="ECO:0000313" key="5">
    <source>
        <dbReference type="EMBL" id="SFV13362.1"/>
    </source>
</evidence>
<feature type="domain" description="HTH araC/xylS-type" evidence="4">
    <location>
        <begin position="233"/>
        <end position="332"/>
    </location>
</feature>
<dbReference type="InterPro" id="IPR035418">
    <property type="entry name" value="AraC-bd_2"/>
</dbReference>
<dbReference type="AlphaFoldDB" id="A0A1I7LUQ5"/>
<dbReference type="PROSITE" id="PS00041">
    <property type="entry name" value="HTH_ARAC_FAMILY_1"/>
    <property type="match status" value="1"/>
</dbReference>
<evidence type="ECO:0000256" key="3">
    <source>
        <dbReference type="ARBA" id="ARBA00023163"/>
    </source>
</evidence>
<dbReference type="EMBL" id="FPBO01000038">
    <property type="protein sequence ID" value="SFV13362.1"/>
    <property type="molecule type" value="Genomic_DNA"/>
</dbReference>
<dbReference type="PANTHER" id="PTHR46796">
    <property type="entry name" value="HTH-TYPE TRANSCRIPTIONAL ACTIVATOR RHAS-RELATED"/>
    <property type="match status" value="1"/>
</dbReference>
<dbReference type="GO" id="GO:0043565">
    <property type="term" value="F:sequence-specific DNA binding"/>
    <property type="evidence" value="ECO:0007669"/>
    <property type="project" value="InterPro"/>
</dbReference>
<evidence type="ECO:0000256" key="2">
    <source>
        <dbReference type="ARBA" id="ARBA00023125"/>
    </source>
</evidence>
<reference evidence="6" key="1">
    <citation type="submission" date="2016-10" db="EMBL/GenBank/DDBJ databases">
        <authorList>
            <person name="Varghese N."/>
            <person name="Submissions S."/>
        </authorList>
    </citation>
    <scope>NUCLEOTIDE SEQUENCE [LARGE SCALE GENOMIC DNA]</scope>
    <source>
        <strain evidence="6">CGMCC 1.11014</strain>
    </source>
</reference>
<dbReference type="InterPro" id="IPR009057">
    <property type="entry name" value="Homeodomain-like_sf"/>
</dbReference>
<dbReference type="Gene3D" id="1.10.10.60">
    <property type="entry name" value="Homeodomain-like"/>
    <property type="match status" value="1"/>
</dbReference>
<keyword evidence="1" id="KW-0805">Transcription regulation</keyword>
<proteinExistence type="predicted"/>
<name>A0A1I7LUQ5_9BURK</name>
<organism evidence="5 6">
    <name type="scientific">Pseudoduganella namucuonensis</name>
    <dbReference type="NCBI Taxonomy" id="1035707"/>
    <lineage>
        <taxon>Bacteria</taxon>
        <taxon>Pseudomonadati</taxon>
        <taxon>Pseudomonadota</taxon>
        <taxon>Betaproteobacteria</taxon>
        <taxon>Burkholderiales</taxon>
        <taxon>Oxalobacteraceae</taxon>
        <taxon>Telluria group</taxon>
        <taxon>Pseudoduganella</taxon>
    </lineage>
</organism>
<dbReference type="OrthoDB" id="185346at2"/>
<evidence type="ECO:0000313" key="6">
    <source>
        <dbReference type="Proteomes" id="UP000199391"/>
    </source>
</evidence>